<proteinExistence type="predicted"/>
<accession>A0ABR2QT63</accession>
<gene>
    <name evidence="1" type="ORF">V6N11_018710</name>
</gene>
<organism evidence="1 2">
    <name type="scientific">Hibiscus sabdariffa</name>
    <name type="common">roselle</name>
    <dbReference type="NCBI Taxonomy" id="183260"/>
    <lineage>
        <taxon>Eukaryota</taxon>
        <taxon>Viridiplantae</taxon>
        <taxon>Streptophyta</taxon>
        <taxon>Embryophyta</taxon>
        <taxon>Tracheophyta</taxon>
        <taxon>Spermatophyta</taxon>
        <taxon>Magnoliopsida</taxon>
        <taxon>eudicotyledons</taxon>
        <taxon>Gunneridae</taxon>
        <taxon>Pentapetalae</taxon>
        <taxon>rosids</taxon>
        <taxon>malvids</taxon>
        <taxon>Malvales</taxon>
        <taxon>Malvaceae</taxon>
        <taxon>Malvoideae</taxon>
        <taxon>Hibiscus</taxon>
    </lineage>
</organism>
<reference evidence="1 2" key="1">
    <citation type="journal article" date="2024" name="G3 (Bethesda)">
        <title>Genome assembly of Hibiscus sabdariffa L. provides insights into metabolisms of medicinal natural products.</title>
        <authorList>
            <person name="Kim T."/>
        </authorList>
    </citation>
    <scope>NUCLEOTIDE SEQUENCE [LARGE SCALE GENOMIC DNA]</scope>
    <source>
        <strain evidence="1">TK-2024</strain>
        <tissue evidence="1">Old leaves</tissue>
    </source>
</reference>
<protein>
    <submittedName>
        <fullName evidence="1">Uncharacterized protein</fullName>
    </submittedName>
</protein>
<evidence type="ECO:0000313" key="2">
    <source>
        <dbReference type="Proteomes" id="UP001396334"/>
    </source>
</evidence>
<keyword evidence="2" id="KW-1185">Reference proteome</keyword>
<sequence length="89" mass="10327">MTLFIIVHVSNSVVDIDGHSLISYSHGESSLFTVNDYPSRGKKRSSQDDGSLVIFFTIQNQENCWEYKFIHLNQEILHFSFRSNMLTVR</sequence>
<name>A0ABR2QT63_9ROSI</name>
<dbReference type="EMBL" id="JBBPBN010000032">
    <property type="protein sequence ID" value="KAK9003814.1"/>
    <property type="molecule type" value="Genomic_DNA"/>
</dbReference>
<evidence type="ECO:0000313" key="1">
    <source>
        <dbReference type="EMBL" id="KAK9003814.1"/>
    </source>
</evidence>
<dbReference type="Proteomes" id="UP001396334">
    <property type="component" value="Unassembled WGS sequence"/>
</dbReference>
<comment type="caution">
    <text evidence="1">The sequence shown here is derived from an EMBL/GenBank/DDBJ whole genome shotgun (WGS) entry which is preliminary data.</text>
</comment>